<dbReference type="PRINTS" id="PR00723">
    <property type="entry name" value="SUBTILISIN"/>
</dbReference>
<comment type="similarity">
    <text evidence="1 5 6">Belongs to the peptidase S8 family.</text>
</comment>
<dbReference type="AlphaFoldDB" id="A0A2S3ZUV3"/>
<keyword evidence="3 5" id="KW-0378">Hydrolase</keyword>
<dbReference type="PROSITE" id="PS00136">
    <property type="entry name" value="SUBTILASE_ASP"/>
    <property type="match status" value="1"/>
</dbReference>
<evidence type="ECO:0000256" key="1">
    <source>
        <dbReference type="ARBA" id="ARBA00011073"/>
    </source>
</evidence>
<dbReference type="PANTHER" id="PTHR43806:SF11">
    <property type="entry name" value="CEREVISIN-RELATED"/>
    <property type="match status" value="1"/>
</dbReference>
<dbReference type="PROSITE" id="PS00138">
    <property type="entry name" value="SUBTILASE_SER"/>
    <property type="match status" value="1"/>
</dbReference>
<dbReference type="PROSITE" id="PS51892">
    <property type="entry name" value="SUBTILASE"/>
    <property type="match status" value="1"/>
</dbReference>
<dbReference type="SUPFAM" id="SSF52743">
    <property type="entry name" value="Subtilisin-like"/>
    <property type="match status" value="1"/>
</dbReference>
<sequence length="619" mass="64154">MVSKAAGKKAVSAGAAHGAGKGKGKASSPPAASKFPDRIFAMASPQSVGGVSMFTPGLVPTVDTLGLHFSDDEVVERAIAALSEAGFEVLQATNLMVNFCGSRALFDSAFGAHLYTQERPVHKPGGVEGLATFIDNADTDIPGLIDPAGTVFEGVLDGIAIEEPYYLHTADSLPPTVNYFHLNVPDDVSVGLNAEHPHRSGITGKGVKVAMVDTGFQTHPFFTEHGYLVQPTTWGPGTADPTVDENGHGTGESANIFATAPDVTLFPVKTATATGALVNVTAAFNAAVALGPDIITNSWGSDQQNGPLSAANQALAAAVAAAVSGGITVVFSAGNGGWGFPGQHPDVISVGGVNRERNGALRASNYTSGFMSNIYAGRRVPDVSGLVGMLPRAMYIMLPIPEGCAIDVGNGGGTHPNGDQTLTNDGWAAFSGTSAAAPQIAGVCALIRQTCPRLNPAAIRDILMTTAQDVTAGTNHPNFGNVAVVGPDTATGHGLVDAHRAVLIAKLRCRIVRPVRPLPPIVPVIPFRPPFGPIVPVGPIVPIIPFRPPFGPIVPVIPFRPPVGPIVPIIPFRPPFGPIPPIIGQDDEGRMESEGMSLTDQDVTEIERFIIESPQPPEL</sequence>
<name>A0A2S3ZUV3_ARTGL</name>
<feature type="active site" description="Charge relay system" evidence="5">
    <location>
        <position position="248"/>
    </location>
</feature>
<dbReference type="InterPro" id="IPR036852">
    <property type="entry name" value="Peptidase_S8/S53_dom_sf"/>
</dbReference>
<dbReference type="InterPro" id="IPR015500">
    <property type="entry name" value="Peptidase_S8_subtilisin-rel"/>
</dbReference>
<feature type="domain" description="Peptidase S8/S53" evidence="7">
    <location>
        <begin position="204"/>
        <end position="479"/>
    </location>
</feature>
<dbReference type="PANTHER" id="PTHR43806">
    <property type="entry name" value="PEPTIDASE S8"/>
    <property type="match status" value="1"/>
</dbReference>
<protein>
    <submittedName>
        <fullName evidence="8">Peptidase S8</fullName>
    </submittedName>
</protein>
<dbReference type="Pfam" id="PF00082">
    <property type="entry name" value="Peptidase_S8"/>
    <property type="match status" value="1"/>
</dbReference>
<dbReference type="EMBL" id="PPXC01000010">
    <property type="protein sequence ID" value="POH72874.1"/>
    <property type="molecule type" value="Genomic_DNA"/>
</dbReference>
<dbReference type="RefSeq" id="WP_103466268.1">
    <property type="nucleotide sequence ID" value="NZ_PPXC01000010.1"/>
</dbReference>
<evidence type="ECO:0000259" key="7">
    <source>
        <dbReference type="Pfam" id="PF00082"/>
    </source>
</evidence>
<feature type="active site" description="Charge relay system" evidence="5">
    <location>
        <position position="213"/>
    </location>
</feature>
<keyword evidence="2 5" id="KW-0645">Protease</keyword>
<dbReference type="GO" id="GO:0004252">
    <property type="term" value="F:serine-type endopeptidase activity"/>
    <property type="evidence" value="ECO:0007669"/>
    <property type="project" value="UniProtKB-UniRule"/>
</dbReference>
<dbReference type="Gene3D" id="3.40.50.200">
    <property type="entry name" value="Peptidase S8/S53 domain"/>
    <property type="match status" value="1"/>
</dbReference>
<organism evidence="8 9">
    <name type="scientific">Arthrobacter glacialis</name>
    <dbReference type="NCBI Taxonomy" id="1664"/>
    <lineage>
        <taxon>Bacteria</taxon>
        <taxon>Bacillati</taxon>
        <taxon>Actinomycetota</taxon>
        <taxon>Actinomycetes</taxon>
        <taxon>Micrococcales</taxon>
        <taxon>Micrococcaceae</taxon>
        <taxon>Arthrobacter</taxon>
    </lineage>
</organism>
<reference evidence="8 9" key="1">
    <citation type="submission" date="2018-01" db="EMBL/GenBank/DDBJ databases">
        <title>Arthrobacter sp. nov., from glaciers in China.</title>
        <authorList>
            <person name="Liu Q."/>
            <person name="Xin Y.-H."/>
        </authorList>
    </citation>
    <scope>NUCLEOTIDE SEQUENCE [LARGE SCALE GENOMIC DNA]</scope>
    <source>
        <strain evidence="8 9">HLT2-12-2</strain>
    </source>
</reference>
<dbReference type="Proteomes" id="UP000237061">
    <property type="component" value="Unassembled WGS sequence"/>
</dbReference>
<evidence type="ECO:0000313" key="8">
    <source>
        <dbReference type="EMBL" id="POH72874.1"/>
    </source>
</evidence>
<dbReference type="GO" id="GO:0006508">
    <property type="term" value="P:proteolysis"/>
    <property type="evidence" value="ECO:0007669"/>
    <property type="project" value="UniProtKB-KW"/>
</dbReference>
<dbReference type="InterPro" id="IPR023828">
    <property type="entry name" value="Peptidase_S8_Ser-AS"/>
</dbReference>
<feature type="active site" description="Charge relay system" evidence="5">
    <location>
        <position position="434"/>
    </location>
</feature>
<evidence type="ECO:0000256" key="3">
    <source>
        <dbReference type="ARBA" id="ARBA00022801"/>
    </source>
</evidence>
<evidence type="ECO:0000256" key="2">
    <source>
        <dbReference type="ARBA" id="ARBA00022670"/>
    </source>
</evidence>
<keyword evidence="4 5" id="KW-0720">Serine protease</keyword>
<keyword evidence="9" id="KW-1185">Reference proteome</keyword>
<dbReference type="InterPro" id="IPR023827">
    <property type="entry name" value="Peptidase_S8_Asp-AS"/>
</dbReference>
<accession>A0A2S3ZUV3</accession>
<dbReference type="InterPro" id="IPR000209">
    <property type="entry name" value="Peptidase_S8/S53_dom"/>
</dbReference>
<evidence type="ECO:0000256" key="6">
    <source>
        <dbReference type="RuleBase" id="RU003355"/>
    </source>
</evidence>
<evidence type="ECO:0000313" key="9">
    <source>
        <dbReference type="Proteomes" id="UP000237061"/>
    </source>
</evidence>
<evidence type="ECO:0000256" key="5">
    <source>
        <dbReference type="PROSITE-ProRule" id="PRU01240"/>
    </source>
</evidence>
<evidence type="ECO:0000256" key="4">
    <source>
        <dbReference type="ARBA" id="ARBA00022825"/>
    </source>
</evidence>
<proteinExistence type="inferred from homology"/>
<gene>
    <name evidence="8" type="ORF">CVS27_13475</name>
</gene>
<dbReference type="InterPro" id="IPR050131">
    <property type="entry name" value="Peptidase_S8_subtilisin-like"/>
</dbReference>
<comment type="caution">
    <text evidence="8">The sequence shown here is derived from an EMBL/GenBank/DDBJ whole genome shotgun (WGS) entry which is preliminary data.</text>
</comment>